<protein>
    <submittedName>
        <fullName evidence="2">Uncharacterized protein</fullName>
    </submittedName>
</protein>
<gene>
    <name evidence="2" type="ORF">G3I43_15095</name>
</gene>
<reference evidence="2" key="1">
    <citation type="submission" date="2020-01" db="EMBL/GenBank/DDBJ databases">
        <title>Insect and environment-associated Actinomycetes.</title>
        <authorList>
            <person name="Currrie C."/>
            <person name="Chevrette M."/>
            <person name="Carlson C."/>
            <person name="Stubbendieck R."/>
            <person name="Wendt-Pienkowski E."/>
        </authorList>
    </citation>
    <scope>NUCLEOTIDE SEQUENCE</scope>
    <source>
        <strain evidence="2">SID505</strain>
    </source>
</reference>
<dbReference type="InterPro" id="IPR027417">
    <property type="entry name" value="P-loop_NTPase"/>
</dbReference>
<proteinExistence type="predicted"/>
<dbReference type="AlphaFoldDB" id="A0A6G3SR45"/>
<evidence type="ECO:0000256" key="1">
    <source>
        <dbReference type="SAM" id="Coils"/>
    </source>
</evidence>
<organism evidence="2">
    <name type="scientific">Streptomyces anulatus</name>
    <name type="common">Streptomyces chrysomallus</name>
    <dbReference type="NCBI Taxonomy" id="1892"/>
    <lineage>
        <taxon>Bacteria</taxon>
        <taxon>Bacillati</taxon>
        <taxon>Actinomycetota</taxon>
        <taxon>Actinomycetes</taxon>
        <taxon>Kitasatosporales</taxon>
        <taxon>Streptomycetaceae</taxon>
        <taxon>Streptomyces</taxon>
    </lineage>
</organism>
<dbReference type="SUPFAM" id="SSF52540">
    <property type="entry name" value="P-loop containing nucleoside triphosphate hydrolases"/>
    <property type="match status" value="1"/>
</dbReference>
<dbReference type="EMBL" id="JAAGMK010000413">
    <property type="protein sequence ID" value="NEB85497.1"/>
    <property type="molecule type" value="Genomic_DNA"/>
</dbReference>
<dbReference type="Gene3D" id="3.40.50.300">
    <property type="entry name" value="P-loop containing nucleotide triphosphate hydrolases"/>
    <property type="match status" value="1"/>
</dbReference>
<comment type="caution">
    <text evidence="2">The sequence shown here is derived from an EMBL/GenBank/DDBJ whole genome shotgun (WGS) entry which is preliminary data.</text>
</comment>
<name>A0A6G3SR45_STRAQ</name>
<dbReference type="RefSeq" id="WP_164257632.1">
    <property type="nucleotide sequence ID" value="NZ_JAAGMK010000413.1"/>
</dbReference>
<evidence type="ECO:0000313" key="2">
    <source>
        <dbReference type="EMBL" id="NEB85497.1"/>
    </source>
</evidence>
<keyword evidence="1" id="KW-0175">Coiled coil</keyword>
<accession>A0A6G3SR45</accession>
<feature type="coiled-coil region" evidence="1">
    <location>
        <begin position="368"/>
        <end position="436"/>
    </location>
</feature>
<sequence length="620" mass="69427">MADLRLTHLTYASATKPLATVDFDPSLTVVYGASDTGKSFVAESIEYMLGGSKLDLVSEAEGYSQILLGLELDDGTPLTLLRAPDSNTIHVHWADLRELVTRPSDFDVTAKHTARSKNSLSQFLLGNLGWDDRRIRTNDAGGTRELRLSDLVHLSVVPENRMVDKRSPVLHSSSANGKTAATSVMRLLLTGENDAEATTGMNAGQRRVNKGQVSLLDRIIVDLQTKLRTSENVQELRDRHRRLQTTIDSYSRAVETITQQHLNSVAERMSVTEELAGSEARLAEVGDLMSRFTLLEKQYRSDIDRLIMVTEAGNLLGFFKVGTCVFCGAEPEHQHPDHSERETTQLHLAVETEMAKTTSLLDDLLPTMRDLRSQLEELSSRRMELKASATRLDADISVTRRRLAPLREDMDQHLEVRSAIERDLDLHQRIEELEERRSQLDGEAAMPAHRPADYIPNRALSAFDQVLQHTLEAWKVPSVDYAEYDQYLMEIRAGNRLRASRGKGVRSVLHSAFTTALAQYCRENDRPHPGLVVLDSPVVTYRGPHSDPQGDAPGDDVPMTSTVVDHFYRNMLSFPGQVIIFENGDPPHDVIAQARTHRFGLQEGDRAGFFPARRERRSGP</sequence>